<dbReference type="EMBL" id="NBNE01001425">
    <property type="protein sequence ID" value="OWZ14068.1"/>
    <property type="molecule type" value="Genomic_DNA"/>
</dbReference>
<evidence type="ECO:0000313" key="1">
    <source>
        <dbReference type="EMBL" id="OWZ14068.1"/>
    </source>
</evidence>
<sequence>MVAYNFIMNGMDRAEQLRSTNPIRRKERRPSMSLLTQRHRQPVLNTANKPIQDLMGEDKSVHAITPNSKQHSSGKLTCYLCALRGLSKKAVYGCTGCHHVFHVVCFTAFHYRDALTSMLLSVHSVLDAVCAAVSGDGVHTRLKENRTITYLDELRLP</sequence>
<reference evidence="2" key="1">
    <citation type="submission" date="2017-03" db="EMBL/GenBank/DDBJ databases">
        <title>Phytopthora megakarya and P. palmivora, two closely related causual agents of cacao black pod achieved similar genome size and gene model numbers by different mechanisms.</title>
        <authorList>
            <person name="Ali S."/>
            <person name="Shao J."/>
            <person name="Larry D.J."/>
            <person name="Kronmiller B."/>
            <person name="Shen D."/>
            <person name="Strem M.D."/>
            <person name="Melnick R.L."/>
            <person name="Guiltinan M.J."/>
            <person name="Tyler B.M."/>
            <person name="Meinhardt L.W."/>
            <person name="Bailey B.A."/>
        </authorList>
    </citation>
    <scope>NUCLEOTIDE SEQUENCE [LARGE SCALE GENOMIC DNA]</scope>
    <source>
        <strain evidence="2">zdho120</strain>
    </source>
</reference>
<dbReference type="Proteomes" id="UP000198211">
    <property type="component" value="Unassembled WGS sequence"/>
</dbReference>
<keyword evidence="2" id="KW-1185">Reference proteome</keyword>
<evidence type="ECO:0000313" key="2">
    <source>
        <dbReference type="Proteomes" id="UP000198211"/>
    </source>
</evidence>
<accession>A0A225WA19</accession>
<protein>
    <submittedName>
        <fullName evidence="1">Uncharacterized protein</fullName>
    </submittedName>
</protein>
<dbReference type="AlphaFoldDB" id="A0A225WA19"/>
<comment type="caution">
    <text evidence="1">The sequence shown here is derived from an EMBL/GenBank/DDBJ whole genome shotgun (WGS) entry which is preliminary data.</text>
</comment>
<name>A0A225WA19_9STRA</name>
<gene>
    <name evidence="1" type="ORF">PHMEG_00012501</name>
</gene>
<dbReference type="OrthoDB" id="127724at2759"/>
<organism evidence="1 2">
    <name type="scientific">Phytophthora megakarya</name>
    <dbReference type="NCBI Taxonomy" id="4795"/>
    <lineage>
        <taxon>Eukaryota</taxon>
        <taxon>Sar</taxon>
        <taxon>Stramenopiles</taxon>
        <taxon>Oomycota</taxon>
        <taxon>Peronosporomycetes</taxon>
        <taxon>Peronosporales</taxon>
        <taxon>Peronosporaceae</taxon>
        <taxon>Phytophthora</taxon>
    </lineage>
</organism>
<proteinExistence type="predicted"/>